<name>A0A224YEH1_9ACAR</name>
<dbReference type="GO" id="GO:0004222">
    <property type="term" value="F:metalloendopeptidase activity"/>
    <property type="evidence" value="ECO:0007669"/>
    <property type="project" value="InterPro"/>
</dbReference>
<keyword evidence="9" id="KW-0472">Membrane</keyword>
<evidence type="ECO:0000256" key="7">
    <source>
        <dbReference type="ARBA" id="ARBA00023049"/>
    </source>
</evidence>
<feature type="domain" description="Peptidase M13 N-terminal" evidence="11">
    <location>
        <begin position="116"/>
        <end position="524"/>
    </location>
</feature>
<evidence type="ECO:0000256" key="6">
    <source>
        <dbReference type="ARBA" id="ARBA00022833"/>
    </source>
</evidence>
<dbReference type="PANTHER" id="PTHR11733:SF240">
    <property type="entry name" value="GH14155P-RELATED"/>
    <property type="match status" value="1"/>
</dbReference>
<dbReference type="AlphaFoldDB" id="A0A224YEH1"/>
<evidence type="ECO:0000256" key="3">
    <source>
        <dbReference type="ARBA" id="ARBA00022670"/>
    </source>
</evidence>
<reference evidence="12" key="1">
    <citation type="journal article" date="2017" name="Parasit. Vectors">
        <title>Sialotranscriptomics of Rhipicephalus zambeziensis reveals intricate expression profiles of secretory proteins and suggests tight temporal transcriptional regulation during blood-feeding.</title>
        <authorList>
            <person name="de Castro M.H."/>
            <person name="de Klerk D."/>
            <person name="Pienaar R."/>
            <person name="Rees D.J.G."/>
            <person name="Mans B.J."/>
        </authorList>
    </citation>
    <scope>NUCLEOTIDE SEQUENCE</scope>
    <source>
        <tissue evidence="12">Salivary glands</tissue>
    </source>
</reference>
<dbReference type="InterPro" id="IPR000718">
    <property type="entry name" value="Peptidase_M13"/>
</dbReference>
<dbReference type="InterPro" id="IPR024079">
    <property type="entry name" value="MetalloPept_cat_dom_sf"/>
</dbReference>
<feature type="transmembrane region" description="Helical" evidence="9">
    <location>
        <begin position="17"/>
        <end position="34"/>
    </location>
</feature>
<organism evidence="12">
    <name type="scientific">Rhipicephalus zambeziensis</name>
    <dbReference type="NCBI Taxonomy" id="60191"/>
    <lineage>
        <taxon>Eukaryota</taxon>
        <taxon>Metazoa</taxon>
        <taxon>Ecdysozoa</taxon>
        <taxon>Arthropoda</taxon>
        <taxon>Chelicerata</taxon>
        <taxon>Arachnida</taxon>
        <taxon>Acari</taxon>
        <taxon>Parasitiformes</taxon>
        <taxon>Ixodida</taxon>
        <taxon>Ixodoidea</taxon>
        <taxon>Ixodidae</taxon>
        <taxon>Rhipicephalinae</taxon>
        <taxon>Rhipicephalus</taxon>
        <taxon>Rhipicephalus</taxon>
    </lineage>
</organism>
<dbReference type="Gene3D" id="1.10.1380.10">
    <property type="entry name" value="Neutral endopeptidase , domain2"/>
    <property type="match status" value="1"/>
</dbReference>
<dbReference type="SUPFAM" id="SSF55486">
    <property type="entry name" value="Metalloproteases ('zincins'), catalytic domain"/>
    <property type="match status" value="1"/>
</dbReference>
<dbReference type="GO" id="GO:0016485">
    <property type="term" value="P:protein processing"/>
    <property type="evidence" value="ECO:0007669"/>
    <property type="project" value="TreeGrafter"/>
</dbReference>
<comment type="cofactor">
    <cofactor evidence="1">
        <name>Zn(2+)</name>
        <dbReference type="ChEBI" id="CHEBI:29105"/>
    </cofactor>
</comment>
<keyword evidence="5" id="KW-0378">Hydrolase</keyword>
<keyword evidence="9" id="KW-1133">Transmembrane helix</keyword>
<comment type="similarity">
    <text evidence="2">Belongs to the peptidase M13 family.</text>
</comment>
<dbReference type="InterPro" id="IPR018497">
    <property type="entry name" value="Peptidase_M13_C"/>
</dbReference>
<evidence type="ECO:0000256" key="5">
    <source>
        <dbReference type="ARBA" id="ARBA00022801"/>
    </source>
</evidence>
<evidence type="ECO:0000259" key="10">
    <source>
        <dbReference type="Pfam" id="PF01431"/>
    </source>
</evidence>
<dbReference type="EMBL" id="GFPF01001024">
    <property type="protein sequence ID" value="MAA12170.1"/>
    <property type="molecule type" value="Transcribed_RNA"/>
</dbReference>
<dbReference type="InterPro" id="IPR008753">
    <property type="entry name" value="Peptidase_M13_N"/>
</dbReference>
<protein>
    <submittedName>
        <fullName evidence="12">Gluzincin</fullName>
    </submittedName>
</protein>
<evidence type="ECO:0000256" key="2">
    <source>
        <dbReference type="ARBA" id="ARBA00007357"/>
    </source>
</evidence>
<dbReference type="Gene3D" id="3.40.390.10">
    <property type="entry name" value="Collagenase (Catalytic Domain)"/>
    <property type="match status" value="1"/>
</dbReference>
<evidence type="ECO:0000256" key="4">
    <source>
        <dbReference type="ARBA" id="ARBA00022723"/>
    </source>
</evidence>
<evidence type="ECO:0000313" key="12">
    <source>
        <dbReference type="EMBL" id="MAA12170.1"/>
    </source>
</evidence>
<dbReference type="GO" id="GO:0046872">
    <property type="term" value="F:metal ion binding"/>
    <property type="evidence" value="ECO:0007669"/>
    <property type="project" value="UniProtKB-KW"/>
</dbReference>
<accession>A0A224YEH1</accession>
<dbReference type="PANTHER" id="PTHR11733">
    <property type="entry name" value="ZINC METALLOPROTEASE FAMILY M13 NEPRILYSIN-RELATED"/>
    <property type="match status" value="1"/>
</dbReference>
<keyword evidence="7" id="KW-0482">Metalloprotease</keyword>
<evidence type="ECO:0000256" key="1">
    <source>
        <dbReference type="ARBA" id="ARBA00001947"/>
    </source>
</evidence>
<dbReference type="GO" id="GO:0005886">
    <property type="term" value="C:plasma membrane"/>
    <property type="evidence" value="ECO:0007669"/>
    <property type="project" value="TreeGrafter"/>
</dbReference>
<dbReference type="InterPro" id="IPR042089">
    <property type="entry name" value="Peptidase_M13_dom_2"/>
</dbReference>
<keyword evidence="6" id="KW-0862">Zinc</keyword>
<keyword evidence="4" id="KW-0479">Metal-binding</keyword>
<dbReference type="Pfam" id="PF05649">
    <property type="entry name" value="Peptidase_M13_N"/>
    <property type="match status" value="1"/>
</dbReference>
<keyword evidence="9" id="KW-0812">Transmembrane</keyword>
<keyword evidence="3" id="KW-0645">Protease</keyword>
<feature type="domain" description="Peptidase M13 C-terminal" evidence="10">
    <location>
        <begin position="587"/>
        <end position="787"/>
    </location>
</feature>
<evidence type="ECO:0000256" key="8">
    <source>
        <dbReference type="SAM" id="MobiDB-lite"/>
    </source>
</evidence>
<sequence>MSAEKISAGAFTTTSKVVQAAILLLWILWIMFGYRSNLVRRIDREHVELVHPHAKTTRPGTGEDHEITTLPSVRTSTGASVSKKRTRSSRFRDICWKPQCIAIADIIGDGLGKSSPCDNFFDFVCGKRAGNQEVPPSNIKDSAVESLLRILKNYKPKEEGNSSAVEKFTAAYMSCVNRGNDSLRLQVSMQQIFSELGFDDWSTSSKESTNESNETVGSIWGEIGLRPFFDYTVELESKKPSSKRTIIITNRGDFFLLYCSSAQTGSLSSTQKSNESIRSPASGENITTEQYSHCKKVVAEMIRLTSANVTRNESVLMADDIVSFEWALAKLSKETSVKRIQINMTSKNTAAPSDNFSLRTMFEKELRDINATLTDDIRVILECPDYYAGLIKFVNSVNSTKAIRNYVLWTYIRTMARVQGTPLHDLHVTYSFNMTNLTRSSAKTDVRTPCLMQLLKPGTMLSAGARLYIMYNFNKYDRKNVQKIMKFIKASFKMIILNSKWMTDLTKNKAAERLARMETVIGYPDWMLEDIAVDELYRYIPLLNENASFAEHIFWMQENNRYQELLKLSKRYKQREFSAVALFSHPYYIERSDTLVMPAAAVAPHYRRPPVPRALNFGTIGALASMLMANAIDRFDTVWIEDSKRGLGGRAVTKEFWDKESREVFCNYSSCLKNDQCTDVKEQLKKYGDAHFTEYIGLRASFMALKNSVDNYTRPYLLPGVDFNTEDKIFFLAFGNLFCPFSITKPILTGRADDSVTSQHKQTYQARLNDAVKGHYGFQEAYKCNATTDPCKLLSANFGSSQKG</sequence>
<dbReference type="Pfam" id="PF01431">
    <property type="entry name" value="Peptidase_M13"/>
    <property type="match status" value="1"/>
</dbReference>
<evidence type="ECO:0000256" key="9">
    <source>
        <dbReference type="SAM" id="Phobius"/>
    </source>
</evidence>
<proteinExistence type="inferred from homology"/>
<evidence type="ECO:0000259" key="11">
    <source>
        <dbReference type="Pfam" id="PF05649"/>
    </source>
</evidence>
<feature type="region of interest" description="Disordered" evidence="8">
    <location>
        <begin position="266"/>
        <end position="285"/>
    </location>
</feature>
<dbReference type="PROSITE" id="PS51885">
    <property type="entry name" value="NEPRILYSIN"/>
    <property type="match status" value="1"/>
</dbReference>